<dbReference type="Pfam" id="PF22399">
    <property type="entry name" value="DUF6979"/>
    <property type="match status" value="1"/>
</dbReference>
<evidence type="ECO:0000313" key="1">
    <source>
        <dbReference type="EMBL" id="MDI9859333.1"/>
    </source>
</evidence>
<keyword evidence="2" id="KW-1185">Reference proteome</keyword>
<dbReference type="Proteomes" id="UP001236507">
    <property type="component" value="Unassembled WGS sequence"/>
</dbReference>
<accession>A0ABT6Y894</accession>
<reference evidence="1 2" key="1">
    <citation type="submission" date="2023-05" db="EMBL/GenBank/DDBJ databases">
        <title>Novel species of genus Flectobacillus isolated from stream in China.</title>
        <authorList>
            <person name="Lu H."/>
        </authorList>
    </citation>
    <scope>NUCLEOTIDE SEQUENCE [LARGE SCALE GENOMIC DNA]</scope>
    <source>
        <strain evidence="1 2">KCTC 42575</strain>
    </source>
</reference>
<sequence length="124" mass="13711">MSYSKIAVKATLVAVSQMMSPVEAWELELKLAQKADKGCPKGTFLGLCQNGFVKGIPVGSYTNSKKNAKYGLVGRELLLSQPDLYLNDTKKLWSDILGVLHLPPKAPNQQAEVLIELWKNRLLL</sequence>
<comment type="caution">
    <text evidence="1">The sequence shown here is derived from an EMBL/GenBank/DDBJ whole genome shotgun (WGS) entry which is preliminary data.</text>
</comment>
<name>A0ABT6Y894_9BACT</name>
<protein>
    <submittedName>
        <fullName evidence="1">Uncharacterized protein</fullName>
    </submittedName>
</protein>
<gene>
    <name evidence="1" type="ORF">QM524_08945</name>
</gene>
<dbReference type="InterPro" id="IPR053917">
    <property type="entry name" value="DUF6979"/>
</dbReference>
<proteinExistence type="predicted"/>
<dbReference type="RefSeq" id="WP_283344289.1">
    <property type="nucleotide sequence ID" value="NZ_JASHIF010000007.1"/>
</dbReference>
<evidence type="ECO:0000313" key="2">
    <source>
        <dbReference type="Proteomes" id="UP001236507"/>
    </source>
</evidence>
<dbReference type="EMBL" id="JASHIF010000007">
    <property type="protein sequence ID" value="MDI9859333.1"/>
    <property type="molecule type" value="Genomic_DNA"/>
</dbReference>
<organism evidence="1 2">
    <name type="scientific">Flectobacillus roseus</name>
    <dbReference type="NCBI Taxonomy" id="502259"/>
    <lineage>
        <taxon>Bacteria</taxon>
        <taxon>Pseudomonadati</taxon>
        <taxon>Bacteroidota</taxon>
        <taxon>Cytophagia</taxon>
        <taxon>Cytophagales</taxon>
        <taxon>Flectobacillaceae</taxon>
        <taxon>Flectobacillus</taxon>
    </lineage>
</organism>